<organism evidence="1">
    <name type="scientific">viral metagenome</name>
    <dbReference type="NCBI Taxonomy" id="1070528"/>
    <lineage>
        <taxon>unclassified sequences</taxon>
        <taxon>metagenomes</taxon>
        <taxon>organismal metagenomes</taxon>
    </lineage>
</organism>
<dbReference type="Gene3D" id="1.10.1220.10">
    <property type="entry name" value="Met repressor-like"/>
    <property type="match status" value="1"/>
</dbReference>
<accession>A0A6M3M7Y3</accession>
<dbReference type="SUPFAM" id="SSF47598">
    <property type="entry name" value="Ribbon-helix-helix"/>
    <property type="match status" value="1"/>
</dbReference>
<dbReference type="Pfam" id="PF09274">
    <property type="entry name" value="ParG"/>
    <property type="match status" value="1"/>
</dbReference>
<dbReference type="InterPro" id="IPR013321">
    <property type="entry name" value="Arc_rbn_hlx_hlx"/>
</dbReference>
<proteinExistence type="predicted"/>
<dbReference type="AlphaFoldDB" id="A0A6M3M7Y3"/>
<sequence>MYIFECVLFYIMKGTKRIIVDINTNLHHEFKKTCAANDDSISSVIKTAISRYITEHKKNIIY</sequence>
<evidence type="ECO:0000313" key="1">
    <source>
        <dbReference type="EMBL" id="QJB02290.1"/>
    </source>
</evidence>
<gene>
    <name evidence="2" type="ORF">MM171A01080_0015</name>
    <name evidence="1" type="ORF">MM171B01379_0010</name>
</gene>
<protein>
    <submittedName>
        <fullName evidence="1">Uncharacterized protein</fullName>
    </submittedName>
</protein>
<dbReference type="GO" id="GO:0006355">
    <property type="term" value="P:regulation of DNA-templated transcription"/>
    <property type="evidence" value="ECO:0007669"/>
    <property type="project" value="InterPro"/>
</dbReference>
<evidence type="ECO:0000313" key="2">
    <source>
        <dbReference type="EMBL" id="QJI05453.1"/>
    </source>
</evidence>
<name>A0A6M3M7Y3_9ZZZZ</name>
<dbReference type="InterPro" id="IPR010985">
    <property type="entry name" value="Ribbon_hlx_hlx"/>
</dbReference>
<reference evidence="1" key="1">
    <citation type="submission" date="2020-03" db="EMBL/GenBank/DDBJ databases">
        <title>The deep terrestrial virosphere.</title>
        <authorList>
            <person name="Holmfeldt K."/>
            <person name="Nilsson E."/>
            <person name="Simone D."/>
            <person name="Lopez-Fernandez M."/>
            <person name="Wu X."/>
            <person name="de Brujin I."/>
            <person name="Lundin D."/>
            <person name="Andersson A."/>
            <person name="Bertilsson S."/>
            <person name="Dopson M."/>
        </authorList>
    </citation>
    <scope>NUCLEOTIDE SEQUENCE</scope>
    <source>
        <strain evidence="2">MM171A01080</strain>
        <strain evidence="1">MM171B01379</strain>
    </source>
</reference>
<dbReference type="InterPro" id="IPR015354">
    <property type="entry name" value="DNA_partition_ParG"/>
</dbReference>
<dbReference type="EMBL" id="MT143772">
    <property type="protein sequence ID" value="QJB02290.1"/>
    <property type="molecule type" value="Genomic_DNA"/>
</dbReference>
<dbReference type="EMBL" id="MT145201">
    <property type="protein sequence ID" value="QJI05453.1"/>
    <property type="molecule type" value="Genomic_DNA"/>
</dbReference>